<dbReference type="Pfam" id="PF02653">
    <property type="entry name" value="BPD_transp_2"/>
    <property type="match status" value="1"/>
</dbReference>
<evidence type="ECO:0000313" key="7">
    <source>
        <dbReference type="EMBL" id="MCX5568074.1"/>
    </source>
</evidence>
<evidence type="ECO:0000256" key="1">
    <source>
        <dbReference type="ARBA" id="ARBA00004651"/>
    </source>
</evidence>
<reference evidence="7" key="1">
    <citation type="submission" date="2022-11" db="EMBL/GenBank/DDBJ databases">
        <title>Biodiversity and phylogenetic relationships of bacteria.</title>
        <authorList>
            <person name="Machado R.A.R."/>
            <person name="Bhat A."/>
            <person name="Loulou A."/>
            <person name="Kallel S."/>
        </authorList>
    </citation>
    <scope>NUCLEOTIDE SEQUENCE</scope>
    <source>
        <strain evidence="7">K-TC2</strain>
    </source>
</reference>
<evidence type="ECO:0000256" key="6">
    <source>
        <dbReference type="SAM" id="Phobius"/>
    </source>
</evidence>
<comment type="caution">
    <text evidence="7">The sequence shown here is derived from an EMBL/GenBank/DDBJ whole genome shotgun (WGS) entry which is preliminary data.</text>
</comment>
<evidence type="ECO:0000256" key="3">
    <source>
        <dbReference type="ARBA" id="ARBA00022692"/>
    </source>
</evidence>
<dbReference type="RefSeq" id="WP_266337036.1">
    <property type="nucleotide sequence ID" value="NZ_JAPKNK010000001.1"/>
</dbReference>
<name>A0A9X3DY52_9HYPH</name>
<keyword evidence="3 6" id="KW-0812">Transmembrane</keyword>
<evidence type="ECO:0000256" key="4">
    <source>
        <dbReference type="ARBA" id="ARBA00022989"/>
    </source>
</evidence>
<protein>
    <submittedName>
        <fullName evidence="7">ABC transporter permease</fullName>
    </submittedName>
</protein>
<comment type="subcellular location">
    <subcellularLocation>
        <location evidence="1">Cell membrane</location>
        <topology evidence="1">Multi-pass membrane protein</topology>
    </subcellularLocation>
</comment>
<gene>
    <name evidence="7" type="ORF">OSH07_02585</name>
</gene>
<dbReference type="GO" id="GO:0022857">
    <property type="term" value="F:transmembrane transporter activity"/>
    <property type="evidence" value="ECO:0007669"/>
    <property type="project" value="InterPro"/>
</dbReference>
<keyword evidence="4 6" id="KW-1133">Transmembrane helix</keyword>
<organism evidence="7 8">
    <name type="scientific">Kaistia nematophila</name>
    <dbReference type="NCBI Taxonomy" id="2994654"/>
    <lineage>
        <taxon>Bacteria</taxon>
        <taxon>Pseudomonadati</taxon>
        <taxon>Pseudomonadota</taxon>
        <taxon>Alphaproteobacteria</taxon>
        <taxon>Hyphomicrobiales</taxon>
        <taxon>Kaistiaceae</taxon>
        <taxon>Kaistia</taxon>
    </lineage>
</organism>
<dbReference type="PANTHER" id="PTHR43370">
    <property type="entry name" value="SUGAR ABC TRANSPORTER INTEGRAL MEMBRANE PROTEIN-RELATED"/>
    <property type="match status" value="1"/>
</dbReference>
<feature type="transmembrane region" description="Helical" evidence="6">
    <location>
        <begin position="12"/>
        <end position="32"/>
    </location>
</feature>
<feature type="transmembrane region" description="Helical" evidence="6">
    <location>
        <begin position="67"/>
        <end position="85"/>
    </location>
</feature>
<dbReference type="PANTHER" id="PTHR43370:SF1">
    <property type="entry name" value="GUANOSINE ABC TRANSPORTER PERMEASE PROTEIN NUPQ"/>
    <property type="match status" value="1"/>
</dbReference>
<sequence length="309" mass="32377">MSLMSFITPSLVNSAVQSITPILLAALAGTLCGRVGVFNMAMEGQLLVGAFAAVVGSYATGSALGGVLFAIVFTVLFSLILAYGATVFKGDSVVICIGMNLLAAGLTAYLLRQMFGVSGTFSDPGIVGLTKIRIDAINTIPWIGWIFSRQTAITWLAWILTAAVTIMMFRTPLGLRLRGVGEDASAAGTMGIDVTRYRVLTVLFAGGLTGLGGAQLSLGTVSIFSEDMSAGRGWIAVVAVMLGRNHPLWAALACVLFGVADALSVRLQSQGLPNQLTDVVPYVVTLLALALSHRKRLKRRAAETITAHA</sequence>
<accession>A0A9X3DY52</accession>
<keyword evidence="5 6" id="KW-0472">Membrane</keyword>
<evidence type="ECO:0000256" key="2">
    <source>
        <dbReference type="ARBA" id="ARBA00022475"/>
    </source>
</evidence>
<feature type="transmembrane region" description="Helical" evidence="6">
    <location>
        <begin position="44"/>
        <end position="61"/>
    </location>
</feature>
<proteinExistence type="predicted"/>
<dbReference type="Proteomes" id="UP001144805">
    <property type="component" value="Unassembled WGS sequence"/>
</dbReference>
<feature type="transmembrane region" description="Helical" evidence="6">
    <location>
        <begin position="92"/>
        <end position="111"/>
    </location>
</feature>
<dbReference type="EMBL" id="JAPKNK010000001">
    <property type="protein sequence ID" value="MCX5568074.1"/>
    <property type="molecule type" value="Genomic_DNA"/>
</dbReference>
<dbReference type="AlphaFoldDB" id="A0A9X3DY52"/>
<evidence type="ECO:0000256" key="5">
    <source>
        <dbReference type="ARBA" id="ARBA00023136"/>
    </source>
</evidence>
<evidence type="ECO:0000313" key="8">
    <source>
        <dbReference type="Proteomes" id="UP001144805"/>
    </source>
</evidence>
<keyword evidence="8" id="KW-1185">Reference proteome</keyword>
<feature type="transmembrane region" description="Helical" evidence="6">
    <location>
        <begin position="152"/>
        <end position="169"/>
    </location>
</feature>
<dbReference type="CDD" id="cd06580">
    <property type="entry name" value="TM_PBP1_transp_TpRbsC_like"/>
    <property type="match status" value="1"/>
</dbReference>
<dbReference type="InterPro" id="IPR001851">
    <property type="entry name" value="ABC_transp_permease"/>
</dbReference>
<keyword evidence="2" id="KW-1003">Cell membrane</keyword>
<dbReference type="GO" id="GO:0005886">
    <property type="term" value="C:plasma membrane"/>
    <property type="evidence" value="ECO:0007669"/>
    <property type="project" value="UniProtKB-SubCell"/>
</dbReference>